<keyword evidence="6" id="KW-0472">Membrane</keyword>
<keyword evidence="6" id="KW-1133">Transmembrane helix</keyword>
<keyword evidence="4 5" id="KW-0067">ATP-binding</keyword>
<keyword evidence="2 5" id="KW-0547">Nucleotide-binding</keyword>
<dbReference type="EMBL" id="AP025591">
    <property type="protein sequence ID" value="BDG03777.1"/>
    <property type="molecule type" value="Genomic_DNA"/>
</dbReference>
<evidence type="ECO:0000256" key="5">
    <source>
        <dbReference type="PROSITE-ProRule" id="PRU10141"/>
    </source>
</evidence>
<evidence type="ECO:0000256" key="6">
    <source>
        <dbReference type="SAM" id="Phobius"/>
    </source>
</evidence>
<dbReference type="InterPro" id="IPR011009">
    <property type="entry name" value="Kinase-like_dom_sf"/>
</dbReference>
<sequence length="355" mass="38716">MIRKVGTSRVVREIGRGGMGVVYEAFQEGLDRPVAVKALDQKIARSKEVVERFRREGRAYARLRHEAIVAVHDLVEKDEQLYLVTDFVDGADLARLLQAGGAVPAECAAIIGARVGEALDYVHFNGLLHRDVKPANVMVSRDGEVKLMDFGIAKGEDDPALTRAGMLVGSPSYMAPEVLGGEEAGPAADVWALGVTLYELVAGEKPFRGANADQLFGAIRKGRFRRLRALAPDCPRRIARIVERCLARRPDRRWKSAGDLSRALAAAAARRLRKTHPRARLVALLAHRGFATEEIALSKMDLATLQATRIADARGTRTAVEFPVARRRRARLAVLAALALAAGAAVWFVNLPLMP</sequence>
<feature type="domain" description="Protein kinase" evidence="7">
    <location>
        <begin position="8"/>
        <end position="279"/>
    </location>
</feature>
<gene>
    <name evidence="8" type="ORF">AMOR_27730</name>
</gene>
<evidence type="ECO:0000313" key="9">
    <source>
        <dbReference type="Proteomes" id="UP001162891"/>
    </source>
</evidence>
<keyword evidence="3" id="KW-0418">Kinase</keyword>
<dbReference type="Gene3D" id="3.30.200.20">
    <property type="entry name" value="Phosphorylase Kinase, domain 1"/>
    <property type="match status" value="1"/>
</dbReference>
<evidence type="ECO:0000256" key="2">
    <source>
        <dbReference type="ARBA" id="ARBA00022741"/>
    </source>
</evidence>
<dbReference type="Proteomes" id="UP001162891">
    <property type="component" value="Chromosome"/>
</dbReference>
<dbReference type="RefSeq" id="WP_248362123.1">
    <property type="nucleotide sequence ID" value="NZ_AP025591.1"/>
</dbReference>
<dbReference type="InterPro" id="IPR000719">
    <property type="entry name" value="Prot_kinase_dom"/>
</dbReference>
<dbReference type="CDD" id="cd14014">
    <property type="entry name" value="STKc_PknB_like"/>
    <property type="match status" value="1"/>
</dbReference>
<proteinExistence type="predicted"/>
<keyword evidence="9" id="KW-1185">Reference proteome</keyword>
<dbReference type="PROSITE" id="PS00108">
    <property type="entry name" value="PROTEIN_KINASE_ST"/>
    <property type="match status" value="1"/>
</dbReference>
<dbReference type="SMART" id="SM00220">
    <property type="entry name" value="S_TKc"/>
    <property type="match status" value="1"/>
</dbReference>
<keyword evidence="6" id="KW-0812">Transmembrane</keyword>
<name>A0ABM7WW94_9BACT</name>
<dbReference type="InterPro" id="IPR008271">
    <property type="entry name" value="Ser/Thr_kinase_AS"/>
</dbReference>
<dbReference type="PROSITE" id="PS00107">
    <property type="entry name" value="PROTEIN_KINASE_ATP"/>
    <property type="match status" value="1"/>
</dbReference>
<evidence type="ECO:0000313" key="8">
    <source>
        <dbReference type="EMBL" id="BDG03777.1"/>
    </source>
</evidence>
<dbReference type="InterPro" id="IPR017441">
    <property type="entry name" value="Protein_kinase_ATP_BS"/>
</dbReference>
<dbReference type="PANTHER" id="PTHR43289:SF6">
    <property type="entry name" value="SERINE_THREONINE-PROTEIN KINASE NEKL-3"/>
    <property type="match status" value="1"/>
</dbReference>
<dbReference type="Pfam" id="PF00069">
    <property type="entry name" value="Pkinase"/>
    <property type="match status" value="1"/>
</dbReference>
<evidence type="ECO:0000256" key="1">
    <source>
        <dbReference type="ARBA" id="ARBA00022679"/>
    </source>
</evidence>
<organism evidence="8 9">
    <name type="scientific">Anaeromyxobacter oryzae</name>
    <dbReference type="NCBI Taxonomy" id="2918170"/>
    <lineage>
        <taxon>Bacteria</taxon>
        <taxon>Pseudomonadati</taxon>
        <taxon>Myxococcota</taxon>
        <taxon>Myxococcia</taxon>
        <taxon>Myxococcales</taxon>
        <taxon>Cystobacterineae</taxon>
        <taxon>Anaeromyxobacteraceae</taxon>
        <taxon>Anaeromyxobacter</taxon>
    </lineage>
</organism>
<reference evidence="9" key="1">
    <citation type="journal article" date="2022" name="Int. J. Syst. Evol. Microbiol.">
        <title>Anaeromyxobacter oryzae sp. nov., Anaeromyxobacter diazotrophicus sp. nov. and Anaeromyxobacter paludicola sp. nov., isolated from paddy soils.</title>
        <authorList>
            <person name="Itoh H."/>
            <person name="Xu Z."/>
            <person name="Mise K."/>
            <person name="Masuda Y."/>
            <person name="Ushijima N."/>
            <person name="Hayakawa C."/>
            <person name="Shiratori Y."/>
            <person name="Senoo K."/>
        </authorList>
    </citation>
    <scope>NUCLEOTIDE SEQUENCE [LARGE SCALE GENOMIC DNA]</scope>
    <source>
        <strain evidence="9">Red232</strain>
    </source>
</reference>
<feature type="transmembrane region" description="Helical" evidence="6">
    <location>
        <begin position="332"/>
        <end position="349"/>
    </location>
</feature>
<dbReference type="SUPFAM" id="SSF56112">
    <property type="entry name" value="Protein kinase-like (PK-like)"/>
    <property type="match status" value="1"/>
</dbReference>
<evidence type="ECO:0000256" key="4">
    <source>
        <dbReference type="ARBA" id="ARBA00022840"/>
    </source>
</evidence>
<keyword evidence="1" id="KW-0808">Transferase</keyword>
<protein>
    <recommendedName>
        <fullName evidence="7">Protein kinase domain-containing protein</fullName>
    </recommendedName>
</protein>
<dbReference type="PANTHER" id="PTHR43289">
    <property type="entry name" value="MITOGEN-ACTIVATED PROTEIN KINASE KINASE KINASE 20-RELATED"/>
    <property type="match status" value="1"/>
</dbReference>
<evidence type="ECO:0000256" key="3">
    <source>
        <dbReference type="ARBA" id="ARBA00022777"/>
    </source>
</evidence>
<feature type="binding site" evidence="5">
    <location>
        <position position="37"/>
    </location>
    <ligand>
        <name>ATP</name>
        <dbReference type="ChEBI" id="CHEBI:30616"/>
    </ligand>
</feature>
<dbReference type="Gene3D" id="1.10.510.10">
    <property type="entry name" value="Transferase(Phosphotransferase) domain 1"/>
    <property type="match status" value="1"/>
</dbReference>
<accession>A0ABM7WW94</accession>
<evidence type="ECO:0000259" key="7">
    <source>
        <dbReference type="PROSITE" id="PS50011"/>
    </source>
</evidence>
<dbReference type="PROSITE" id="PS50011">
    <property type="entry name" value="PROTEIN_KINASE_DOM"/>
    <property type="match status" value="1"/>
</dbReference>